<dbReference type="Pfam" id="PF02622">
    <property type="entry name" value="DUF179"/>
    <property type="match status" value="1"/>
</dbReference>
<evidence type="ECO:0000313" key="2">
    <source>
        <dbReference type="EMBL" id="CAH9109264.1"/>
    </source>
</evidence>
<dbReference type="SUPFAM" id="SSF143456">
    <property type="entry name" value="VC0467-like"/>
    <property type="match status" value="1"/>
</dbReference>
<feature type="compositionally biased region" description="Polar residues" evidence="1">
    <location>
        <begin position="92"/>
        <end position="113"/>
    </location>
</feature>
<proteinExistence type="predicted"/>
<dbReference type="OrthoDB" id="272750at2759"/>
<evidence type="ECO:0000256" key="1">
    <source>
        <dbReference type="SAM" id="MobiDB-lite"/>
    </source>
</evidence>
<evidence type="ECO:0000313" key="3">
    <source>
        <dbReference type="Proteomes" id="UP001152484"/>
    </source>
</evidence>
<dbReference type="Gene3D" id="3.40.1740.10">
    <property type="entry name" value="VC0467-like"/>
    <property type="match status" value="1"/>
</dbReference>
<sequence length="355" mass="39200">MDLPGALKSNCTGKLRFMVLKSSIIEKPIVSGYLKNMVVATGLLSVSSYRVESSEIFRIKLPTGGAFSPSGFSRSFVIRATGKHDNSFAEDNGSNESNPFSEKNTNRDGGQNSYHKSIDWRDFRASLYIQEQAAIAVSDPQKRDGTAFGFKSLPPKWAHPIAAPENGCLLVSTEKLDSVRSFERTVVLLLRTGTNRPQEGPFGLVINRPLGKKMKHMKPTNLDLATTFSDCSLHFGGPLDASMILLKEEGNSERIHGFNEVIPGVSFGSRNSLEEASALVKKGELKPQNFRFFLGYAGWQLDQLMEELELGYWCVAACSANLIFGSSPSESLWEEILQLMGGDYSEISRKPRKDI</sequence>
<organism evidence="2 3">
    <name type="scientific">Cuscuta europaea</name>
    <name type="common">European dodder</name>
    <dbReference type="NCBI Taxonomy" id="41803"/>
    <lineage>
        <taxon>Eukaryota</taxon>
        <taxon>Viridiplantae</taxon>
        <taxon>Streptophyta</taxon>
        <taxon>Embryophyta</taxon>
        <taxon>Tracheophyta</taxon>
        <taxon>Spermatophyta</taxon>
        <taxon>Magnoliopsida</taxon>
        <taxon>eudicotyledons</taxon>
        <taxon>Gunneridae</taxon>
        <taxon>Pentapetalae</taxon>
        <taxon>asterids</taxon>
        <taxon>lamiids</taxon>
        <taxon>Solanales</taxon>
        <taxon>Convolvulaceae</taxon>
        <taxon>Cuscuteae</taxon>
        <taxon>Cuscuta</taxon>
        <taxon>Cuscuta subgen. Cuscuta</taxon>
    </lineage>
</organism>
<keyword evidence="3" id="KW-1185">Reference proteome</keyword>
<dbReference type="AlphaFoldDB" id="A0A9P0ZPF2"/>
<protein>
    <submittedName>
        <fullName evidence="2">Uncharacterized protein</fullName>
    </submittedName>
</protein>
<comment type="caution">
    <text evidence="2">The sequence shown here is derived from an EMBL/GenBank/DDBJ whole genome shotgun (WGS) entry which is preliminary data.</text>
</comment>
<dbReference type="PANTHER" id="PTHR31984:SF11">
    <property type="entry name" value="TRANSPORTER, PUTATIVE (DUF179)-RELATED"/>
    <property type="match status" value="1"/>
</dbReference>
<dbReference type="Proteomes" id="UP001152484">
    <property type="component" value="Unassembled WGS sequence"/>
</dbReference>
<accession>A0A9P0ZPF2</accession>
<reference evidence="2" key="1">
    <citation type="submission" date="2022-07" db="EMBL/GenBank/DDBJ databases">
        <authorList>
            <person name="Macas J."/>
            <person name="Novak P."/>
            <person name="Neumann P."/>
        </authorList>
    </citation>
    <scope>NUCLEOTIDE SEQUENCE</scope>
</reference>
<dbReference type="PANTHER" id="PTHR31984">
    <property type="entry name" value="TRANSPORTER, PUTATIVE (DUF179)-RELATED"/>
    <property type="match status" value="1"/>
</dbReference>
<gene>
    <name evidence="2" type="ORF">CEURO_LOCUS18435</name>
</gene>
<dbReference type="InterPro" id="IPR003774">
    <property type="entry name" value="AlgH-like"/>
</dbReference>
<feature type="region of interest" description="Disordered" evidence="1">
    <location>
        <begin position="87"/>
        <end position="113"/>
    </location>
</feature>
<dbReference type="EMBL" id="CAMAPE010000052">
    <property type="protein sequence ID" value="CAH9109264.1"/>
    <property type="molecule type" value="Genomic_DNA"/>
</dbReference>
<name>A0A9P0ZPF2_CUSEU</name>